<dbReference type="OrthoDB" id="9797931at2"/>
<dbReference type="InterPro" id="IPR036291">
    <property type="entry name" value="NAD(P)-bd_dom_sf"/>
</dbReference>
<dbReference type="InterPro" id="IPR011032">
    <property type="entry name" value="GroES-like_sf"/>
</dbReference>
<evidence type="ECO:0000313" key="8">
    <source>
        <dbReference type="EMBL" id="TDW74922.1"/>
    </source>
</evidence>
<evidence type="ECO:0000256" key="3">
    <source>
        <dbReference type="ARBA" id="ARBA00022723"/>
    </source>
</evidence>
<proteinExistence type="inferred from homology"/>
<keyword evidence="9" id="KW-1185">Reference proteome</keyword>
<dbReference type="Gene3D" id="3.40.50.720">
    <property type="entry name" value="NAD(P)-binding Rossmann-like Domain"/>
    <property type="match status" value="1"/>
</dbReference>
<protein>
    <submittedName>
        <fullName evidence="8">Alcohol dehydrogenase</fullName>
    </submittedName>
</protein>
<dbReference type="PANTHER" id="PTHR42813">
    <property type="entry name" value="ZINC-TYPE ALCOHOL DEHYDROGENASE-LIKE"/>
    <property type="match status" value="1"/>
</dbReference>
<comment type="caution">
    <text evidence="8">The sequence shown here is derived from an EMBL/GenBank/DDBJ whole genome shotgun (WGS) entry which is preliminary data.</text>
</comment>
<reference evidence="8 9" key="1">
    <citation type="submission" date="2019-03" db="EMBL/GenBank/DDBJ databases">
        <title>Genomic Encyclopedia of Type Strains, Phase III (KMG-III): the genomes of soil and plant-associated and newly described type strains.</title>
        <authorList>
            <person name="Whitman W."/>
        </authorList>
    </citation>
    <scope>NUCLEOTIDE SEQUENCE [LARGE SCALE GENOMIC DNA]</scope>
    <source>
        <strain evidence="8 9">VKM Ac-2573</strain>
    </source>
</reference>
<dbReference type="GO" id="GO:0008270">
    <property type="term" value="F:zinc ion binding"/>
    <property type="evidence" value="ECO:0007669"/>
    <property type="project" value="InterPro"/>
</dbReference>
<dbReference type="PANTHER" id="PTHR42813:SF4">
    <property type="entry name" value="NADP-DEPENDENT ISOPROPANOL DEHYDROGENASE"/>
    <property type="match status" value="1"/>
</dbReference>
<dbReference type="InterPro" id="IPR002328">
    <property type="entry name" value="ADH_Zn_CS"/>
</dbReference>
<organism evidence="8 9">
    <name type="scientific">Kribbella pratensis</name>
    <dbReference type="NCBI Taxonomy" id="2512112"/>
    <lineage>
        <taxon>Bacteria</taxon>
        <taxon>Bacillati</taxon>
        <taxon>Actinomycetota</taxon>
        <taxon>Actinomycetes</taxon>
        <taxon>Propionibacteriales</taxon>
        <taxon>Kribbellaceae</taxon>
        <taxon>Kribbella</taxon>
    </lineage>
</organism>
<keyword evidence="3 6" id="KW-0479">Metal-binding</keyword>
<dbReference type="GO" id="GO:0016491">
    <property type="term" value="F:oxidoreductase activity"/>
    <property type="evidence" value="ECO:0007669"/>
    <property type="project" value="UniProtKB-KW"/>
</dbReference>
<accession>A0A4R8CF77</accession>
<evidence type="ECO:0000256" key="2">
    <source>
        <dbReference type="ARBA" id="ARBA00008072"/>
    </source>
</evidence>
<dbReference type="SMART" id="SM00829">
    <property type="entry name" value="PKS_ER"/>
    <property type="match status" value="1"/>
</dbReference>
<keyword evidence="4 6" id="KW-0862">Zinc</keyword>
<gene>
    <name evidence="8" type="ORF">EV653_0024</name>
</gene>
<dbReference type="SUPFAM" id="SSF51735">
    <property type="entry name" value="NAD(P)-binding Rossmann-fold domains"/>
    <property type="match status" value="1"/>
</dbReference>
<dbReference type="InterPro" id="IPR020843">
    <property type="entry name" value="ER"/>
</dbReference>
<dbReference type="EMBL" id="SODP01000001">
    <property type="protein sequence ID" value="TDW74922.1"/>
    <property type="molecule type" value="Genomic_DNA"/>
</dbReference>
<evidence type="ECO:0000256" key="5">
    <source>
        <dbReference type="ARBA" id="ARBA00023002"/>
    </source>
</evidence>
<evidence type="ECO:0000256" key="6">
    <source>
        <dbReference type="RuleBase" id="RU361277"/>
    </source>
</evidence>
<comment type="cofactor">
    <cofactor evidence="1 6">
        <name>Zn(2+)</name>
        <dbReference type="ChEBI" id="CHEBI:29105"/>
    </cofactor>
</comment>
<feature type="domain" description="Enoyl reductase (ER)" evidence="7">
    <location>
        <begin position="8"/>
        <end position="343"/>
    </location>
</feature>
<dbReference type="CDD" id="cd08286">
    <property type="entry name" value="FDH_like_ADH2"/>
    <property type="match status" value="1"/>
</dbReference>
<comment type="similarity">
    <text evidence="2 6">Belongs to the zinc-containing alcohol dehydrogenase family.</text>
</comment>
<evidence type="ECO:0000256" key="1">
    <source>
        <dbReference type="ARBA" id="ARBA00001947"/>
    </source>
</evidence>
<dbReference type="Proteomes" id="UP000295146">
    <property type="component" value="Unassembled WGS sequence"/>
</dbReference>
<dbReference type="InterPro" id="IPR013149">
    <property type="entry name" value="ADH-like_C"/>
</dbReference>
<name>A0A4R8CF77_9ACTN</name>
<dbReference type="Pfam" id="PF08240">
    <property type="entry name" value="ADH_N"/>
    <property type="match status" value="1"/>
</dbReference>
<dbReference type="AlphaFoldDB" id="A0A4R8CF77"/>
<dbReference type="Pfam" id="PF00107">
    <property type="entry name" value="ADH_zinc_N"/>
    <property type="match status" value="1"/>
</dbReference>
<dbReference type="PROSITE" id="PS00059">
    <property type="entry name" value="ADH_ZINC"/>
    <property type="match status" value="1"/>
</dbReference>
<evidence type="ECO:0000259" key="7">
    <source>
        <dbReference type="SMART" id="SM00829"/>
    </source>
</evidence>
<dbReference type="InterPro" id="IPR013154">
    <property type="entry name" value="ADH-like_N"/>
</dbReference>
<dbReference type="Gene3D" id="3.90.180.10">
    <property type="entry name" value="Medium-chain alcohol dehydrogenases, catalytic domain"/>
    <property type="match status" value="1"/>
</dbReference>
<dbReference type="RefSeq" id="WP_134096732.1">
    <property type="nucleotide sequence ID" value="NZ_SODP01000001.1"/>
</dbReference>
<dbReference type="SUPFAM" id="SSF50129">
    <property type="entry name" value="GroES-like"/>
    <property type="match status" value="1"/>
</dbReference>
<sequence>MKALVYNGPGQRSWRDVPDPVIQDPEDAIVRVDAVTICGTDLHILKGDVPTVQPGRILGHEAVGTVTAVGSGVRGVAIGDRVLISCITACGRCEYCRQGHYGQCLGGGGWILGHLIDGTQAEQVRVPFADRSVYKLPDNVSNEEAVLLADILPTSFEVGVLNGKVSPGDTVVIVGAGPIGLAALATSKLFTPSYVVVVDAADARRKAALERGADLALGPDEDVVAKIRELTGGLGADVAIEAVGVPATFELCTQVVRPGGTVANIGVHGAPATLHLEDLWIKNVTITTGLVDTFSTPRLLSMLAAGRLEMPGLITHRFGLDEMQDAYDVFADPATTGALKVALFGDKGFE</sequence>
<evidence type="ECO:0000256" key="4">
    <source>
        <dbReference type="ARBA" id="ARBA00022833"/>
    </source>
</evidence>
<evidence type="ECO:0000313" key="9">
    <source>
        <dbReference type="Proteomes" id="UP000295146"/>
    </source>
</evidence>
<keyword evidence="5" id="KW-0560">Oxidoreductase</keyword>